<accession>A0ABS7DPX3</accession>
<comment type="similarity">
    <text evidence="1">Belongs to the FlgD family.</text>
</comment>
<dbReference type="Pfam" id="PF03963">
    <property type="entry name" value="FlgD"/>
    <property type="match status" value="1"/>
</dbReference>
<keyword evidence="5" id="KW-1185">Reference proteome</keyword>
<evidence type="ECO:0008006" key="6">
    <source>
        <dbReference type="Google" id="ProtNLM"/>
    </source>
</evidence>
<dbReference type="Proteomes" id="UP000719942">
    <property type="component" value="Unassembled WGS sequence"/>
</dbReference>
<feature type="region of interest" description="Disordered" evidence="3">
    <location>
        <begin position="148"/>
        <end position="170"/>
    </location>
</feature>
<dbReference type="EMBL" id="JAGFNZ010000004">
    <property type="protein sequence ID" value="MBW7573354.1"/>
    <property type="molecule type" value="Genomic_DNA"/>
</dbReference>
<name>A0ABS7DPX3_9FIRM</name>
<evidence type="ECO:0000313" key="4">
    <source>
        <dbReference type="EMBL" id="MBW7573354.1"/>
    </source>
</evidence>
<protein>
    <recommendedName>
        <fullName evidence="6">Flagellar basal-body rod modification protein FlgD</fullName>
    </recommendedName>
</protein>
<keyword evidence="2" id="KW-1005">Bacterial flagellum biogenesis</keyword>
<evidence type="ECO:0000256" key="3">
    <source>
        <dbReference type="SAM" id="MobiDB-lite"/>
    </source>
</evidence>
<gene>
    <name evidence="4" type="ORF">J5W02_11090</name>
</gene>
<feature type="region of interest" description="Disordered" evidence="3">
    <location>
        <begin position="14"/>
        <end position="33"/>
    </location>
</feature>
<proteinExistence type="inferred from homology"/>
<sequence length="170" mass="17781">MVINQINSYALASTGDTQTSKTNSASDQSSDAKVSTGSSLGMVDFMQLLAAQFTNQDPMNPVDNTEYIAQLAQFSSLQAMQDLTQLSMTQYGASLVGKKVVVASYDSNGKYSEVTGVIDSINFASSPYTVIINGKGYNLASVMEVANPSAVTPPDTPAEPEVPGTGGEST</sequence>
<evidence type="ECO:0000256" key="2">
    <source>
        <dbReference type="ARBA" id="ARBA00022795"/>
    </source>
</evidence>
<evidence type="ECO:0000256" key="1">
    <source>
        <dbReference type="ARBA" id="ARBA00010577"/>
    </source>
</evidence>
<organism evidence="4 5">
    <name type="scientific">Caproiciproducens faecalis</name>
    <dbReference type="NCBI Taxonomy" id="2820301"/>
    <lineage>
        <taxon>Bacteria</taxon>
        <taxon>Bacillati</taxon>
        <taxon>Bacillota</taxon>
        <taxon>Clostridia</taxon>
        <taxon>Eubacteriales</taxon>
        <taxon>Acutalibacteraceae</taxon>
        <taxon>Caproiciproducens</taxon>
    </lineage>
</organism>
<comment type="caution">
    <text evidence="4">The sequence shown here is derived from an EMBL/GenBank/DDBJ whole genome shotgun (WGS) entry which is preliminary data.</text>
</comment>
<reference evidence="4 5" key="1">
    <citation type="submission" date="2021-03" db="EMBL/GenBank/DDBJ databases">
        <title>Caproiciproducens sp. nov. isolated from feces of cow.</title>
        <authorList>
            <person name="Choi J.-Y."/>
        </authorList>
    </citation>
    <scope>NUCLEOTIDE SEQUENCE [LARGE SCALE GENOMIC DNA]</scope>
    <source>
        <strain evidence="4 5">AGMB10547</strain>
    </source>
</reference>
<dbReference type="InterPro" id="IPR005648">
    <property type="entry name" value="FlgD"/>
</dbReference>
<dbReference type="RefSeq" id="WP_219965758.1">
    <property type="nucleotide sequence ID" value="NZ_JAGFNZ010000004.1"/>
</dbReference>
<evidence type="ECO:0000313" key="5">
    <source>
        <dbReference type="Proteomes" id="UP000719942"/>
    </source>
</evidence>